<keyword evidence="3" id="KW-1185">Reference proteome</keyword>
<proteinExistence type="predicted"/>
<dbReference type="AlphaFoldDB" id="A0A2S7TZE5"/>
<dbReference type="OrthoDB" id="9873126at2"/>
<name>A0A2S7TZE5_9BACT</name>
<protein>
    <submittedName>
        <fullName evidence="2">Uncharacterized protein</fullName>
    </submittedName>
</protein>
<accession>A0A2S7TZE5</accession>
<organism evidence="2 3">
    <name type="scientific">Rubritalea profundi</name>
    <dbReference type="NCBI Taxonomy" id="1658618"/>
    <lineage>
        <taxon>Bacteria</taxon>
        <taxon>Pseudomonadati</taxon>
        <taxon>Verrucomicrobiota</taxon>
        <taxon>Verrucomicrobiia</taxon>
        <taxon>Verrucomicrobiales</taxon>
        <taxon>Rubritaleaceae</taxon>
        <taxon>Rubritalea</taxon>
    </lineage>
</organism>
<comment type="caution">
    <text evidence="2">The sequence shown here is derived from an EMBL/GenBank/DDBJ whole genome shotgun (WGS) entry which is preliminary data.</text>
</comment>
<dbReference type="RefSeq" id="WP_105042613.1">
    <property type="nucleotide sequence ID" value="NZ_MQWA01000001.1"/>
</dbReference>
<feature type="signal peptide" evidence="1">
    <location>
        <begin position="1"/>
        <end position="20"/>
    </location>
</feature>
<feature type="chain" id="PRO_5015658860" evidence="1">
    <location>
        <begin position="21"/>
        <end position="160"/>
    </location>
</feature>
<keyword evidence="1" id="KW-0732">Signal</keyword>
<evidence type="ECO:0000313" key="2">
    <source>
        <dbReference type="EMBL" id="PQJ28109.1"/>
    </source>
</evidence>
<sequence>MLKSLLCAGALFSTFTLGQASDEHTQTWLELSVHSQNVGQRIHMFGVDADEPDPKKFENDIKAIDALLDSLVKKGVLKKARFELKPELEIEESLVVSVGELIKNHAPQYGIYVIREMMDIGARQWLSEFKEDAPLVLNVRLPEPFLKEFQALLKKNEFQK</sequence>
<reference evidence="2 3" key="1">
    <citation type="submission" date="2016-12" db="EMBL/GenBank/DDBJ databases">
        <title>Study of bacterial adaptation to deep sea.</title>
        <authorList>
            <person name="Song J."/>
            <person name="Yoshizawa S."/>
            <person name="Kogure K."/>
        </authorList>
    </citation>
    <scope>NUCLEOTIDE SEQUENCE [LARGE SCALE GENOMIC DNA]</scope>
    <source>
        <strain evidence="2 3">SAORIC-165</strain>
    </source>
</reference>
<evidence type="ECO:0000313" key="3">
    <source>
        <dbReference type="Proteomes" id="UP000239907"/>
    </source>
</evidence>
<gene>
    <name evidence="2" type="ORF">BSZ32_06055</name>
</gene>
<dbReference type="EMBL" id="MQWA01000001">
    <property type="protein sequence ID" value="PQJ28109.1"/>
    <property type="molecule type" value="Genomic_DNA"/>
</dbReference>
<evidence type="ECO:0000256" key="1">
    <source>
        <dbReference type="SAM" id="SignalP"/>
    </source>
</evidence>
<dbReference type="Proteomes" id="UP000239907">
    <property type="component" value="Unassembled WGS sequence"/>
</dbReference>